<organism evidence="2 3">
    <name type="scientific">Trichobilharzia regenti</name>
    <name type="common">Nasal bird schistosome</name>
    <dbReference type="NCBI Taxonomy" id="157069"/>
    <lineage>
        <taxon>Eukaryota</taxon>
        <taxon>Metazoa</taxon>
        <taxon>Spiralia</taxon>
        <taxon>Lophotrochozoa</taxon>
        <taxon>Platyhelminthes</taxon>
        <taxon>Trematoda</taxon>
        <taxon>Digenea</taxon>
        <taxon>Strigeidida</taxon>
        <taxon>Schistosomatoidea</taxon>
        <taxon>Schistosomatidae</taxon>
        <taxon>Trichobilharzia</taxon>
    </lineage>
</organism>
<sequence>MTLDFKAVNLSHHPTLWLCVIACSAIAELFSRFLIFGSTNEDFAGRIREALKLPALLRILRKVAEVPSLYLNIVYTLFLPKSLVSIGDSCGTNIAVCSHFALMCHWFRKFTGTQCEP</sequence>
<keyword evidence="2" id="KW-1185">Reference proteome</keyword>
<reference evidence="2" key="1">
    <citation type="submission" date="2022-06" db="EMBL/GenBank/DDBJ databases">
        <authorList>
            <person name="Berger JAMES D."/>
            <person name="Berger JAMES D."/>
        </authorList>
    </citation>
    <scope>NUCLEOTIDE SEQUENCE [LARGE SCALE GENOMIC DNA]</scope>
</reference>
<keyword evidence="1" id="KW-1133">Transmembrane helix</keyword>
<dbReference type="Proteomes" id="UP000050795">
    <property type="component" value="Unassembled WGS sequence"/>
</dbReference>
<name>A0AA85IZY7_TRIRE</name>
<protein>
    <submittedName>
        <fullName evidence="3">Uncharacterized protein</fullName>
    </submittedName>
</protein>
<reference evidence="3" key="2">
    <citation type="submission" date="2023-11" db="UniProtKB">
        <authorList>
            <consortium name="WormBaseParasite"/>
        </authorList>
    </citation>
    <scope>IDENTIFICATION</scope>
</reference>
<feature type="transmembrane region" description="Helical" evidence="1">
    <location>
        <begin position="15"/>
        <end position="36"/>
    </location>
</feature>
<keyword evidence="1" id="KW-0472">Membrane</keyword>
<evidence type="ECO:0000313" key="2">
    <source>
        <dbReference type="Proteomes" id="UP000050795"/>
    </source>
</evidence>
<dbReference type="WBParaSite" id="TREG1_123320.1">
    <property type="protein sequence ID" value="TREG1_123320.1"/>
    <property type="gene ID" value="TREG1_123320"/>
</dbReference>
<dbReference type="AlphaFoldDB" id="A0AA85IZY7"/>
<proteinExistence type="predicted"/>
<evidence type="ECO:0000313" key="3">
    <source>
        <dbReference type="WBParaSite" id="TREG1_123320.1"/>
    </source>
</evidence>
<evidence type="ECO:0000256" key="1">
    <source>
        <dbReference type="SAM" id="Phobius"/>
    </source>
</evidence>
<keyword evidence="1" id="KW-0812">Transmembrane</keyword>
<accession>A0AA85IZY7</accession>